<organism evidence="3 4">
    <name type="scientific">Candidatus Clostridium helianthi</name>
    <dbReference type="NCBI Taxonomy" id="3381660"/>
    <lineage>
        <taxon>Bacteria</taxon>
        <taxon>Bacillati</taxon>
        <taxon>Bacillota</taxon>
        <taxon>Clostridia</taxon>
        <taxon>Eubacteriales</taxon>
        <taxon>Clostridiaceae</taxon>
        <taxon>Clostridium</taxon>
    </lineage>
</organism>
<feature type="transmembrane region" description="Helical" evidence="2">
    <location>
        <begin position="385"/>
        <end position="407"/>
    </location>
</feature>
<keyword evidence="2" id="KW-1133">Transmembrane helix</keyword>
<name>A0ABW8SB54_9CLOT</name>
<evidence type="ECO:0000256" key="2">
    <source>
        <dbReference type="SAM" id="Phobius"/>
    </source>
</evidence>
<dbReference type="EMBL" id="JBJIAB010000037">
    <property type="protein sequence ID" value="MFL0167652.1"/>
    <property type="molecule type" value="Genomic_DNA"/>
</dbReference>
<feature type="compositionally biased region" description="Polar residues" evidence="1">
    <location>
        <begin position="108"/>
        <end position="129"/>
    </location>
</feature>
<dbReference type="RefSeq" id="WP_406762399.1">
    <property type="nucleotide sequence ID" value="NZ_JBJIAB010000037.1"/>
</dbReference>
<reference evidence="3 4" key="1">
    <citation type="submission" date="2024-11" db="EMBL/GenBank/DDBJ databases">
        <authorList>
            <person name="Heng Y.C."/>
            <person name="Lim A.C.H."/>
            <person name="Lee J.K.Y."/>
            <person name="Kittelmann S."/>
        </authorList>
    </citation>
    <scope>NUCLEOTIDE SEQUENCE [LARGE SCALE GENOMIC DNA]</scope>
    <source>
        <strain evidence="3 4">WILCCON 0112</strain>
    </source>
</reference>
<sequence length="567" mass="62256">MATIDLIKSYLVGIGFKVDEDSFNKANSSMDNAEQNIKKFNESNQKGFSESSETLRDLFSLFNTFSRGVSELTPGLRTPFQNMINDILVLVKLYSKFNEQIKKKADNSNIKTSNAETKGPTANQNTSESGAKGLATIPKNELQNVNLVEQVLNAKNATKELAEEGTANIVKFSLSAVTKFALVGTAIVGVVAGIAKLVSGISNLAKQDIENEKLSRQLWTTKENAKEVDMAMKTLGVSMQDLWLSPTLLKQFNQLRQDSKELKLPREYTDNLKVIQGIGLEFSRLKQLGSLAFQWIGNYILKYAAGPLNDLRETVRSFNEWIIKNIPNAGKVIGEIVGVLIKIVAIILKIGVALFKLASPIFGIIKLIGQINEEFDKLPEPTKKTIKSIIAILVLLTSPLLLILALLDDVMTYFKGGKSVTGTFLDKLGKGAAYLEEKVRNLIAYLKELKKEIMNSSFVKGVQGALGSIKAVFNDPSKNDNLKNALSNANANVNNFSNTNMNNKVSNYTTSSIRNESNSSTTTQNSHNSIKNDNKIYVYSGNDANVTAKTVNKNLNGITLRSLQGGY</sequence>
<evidence type="ECO:0000313" key="4">
    <source>
        <dbReference type="Proteomes" id="UP001623600"/>
    </source>
</evidence>
<comment type="caution">
    <text evidence="3">The sequence shown here is derived from an EMBL/GenBank/DDBJ whole genome shotgun (WGS) entry which is preliminary data.</text>
</comment>
<proteinExistence type="predicted"/>
<feature type="transmembrane region" description="Helical" evidence="2">
    <location>
        <begin position="180"/>
        <end position="198"/>
    </location>
</feature>
<protein>
    <submittedName>
        <fullName evidence="3">Uncharacterized protein</fullName>
    </submittedName>
</protein>
<accession>A0ABW8SB54</accession>
<keyword evidence="2" id="KW-0472">Membrane</keyword>
<keyword evidence="2" id="KW-0812">Transmembrane</keyword>
<evidence type="ECO:0000256" key="1">
    <source>
        <dbReference type="SAM" id="MobiDB-lite"/>
    </source>
</evidence>
<feature type="region of interest" description="Disordered" evidence="1">
    <location>
        <begin position="108"/>
        <end position="132"/>
    </location>
</feature>
<evidence type="ECO:0000313" key="3">
    <source>
        <dbReference type="EMBL" id="MFL0167652.1"/>
    </source>
</evidence>
<dbReference type="Proteomes" id="UP001623600">
    <property type="component" value="Unassembled WGS sequence"/>
</dbReference>
<gene>
    <name evidence="3" type="ORF">ACJDTP_21500</name>
</gene>
<feature type="transmembrane region" description="Helical" evidence="2">
    <location>
        <begin position="339"/>
        <end position="365"/>
    </location>
</feature>
<keyword evidence="4" id="KW-1185">Reference proteome</keyword>